<proteinExistence type="predicted"/>
<reference evidence="1" key="1">
    <citation type="submission" date="2018-01" db="EMBL/GenBank/DDBJ databases">
        <title>An insight into the sialome of Amazonian anophelines.</title>
        <authorList>
            <person name="Ribeiro J.M."/>
            <person name="Scarpassa V."/>
            <person name="Calvo E."/>
        </authorList>
    </citation>
    <scope>NUCLEOTIDE SEQUENCE</scope>
    <source>
        <tissue evidence="1">Salivary glands</tissue>
    </source>
</reference>
<name>A0A2M4CCP9_9DIPT</name>
<evidence type="ECO:0000313" key="1">
    <source>
        <dbReference type="EMBL" id="MBW63084.1"/>
    </source>
</evidence>
<protein>
    <submittedName>
        <fullName evidence="1">Putative secreted protein</fullName>
    </submittedName>
</protein>
<sequence>MLTKCASLTHRRNIVSGAWRRLLSVGWFLQGTEASKVCHVLLAKLFYGIVKPLVPFCPSSLPFIVNFERPSVVFV</sequence>
<dbReference type="EMBL" id="GGFJ01013943">
    <property type="protein sequence ID" value="MBW63084.1"/>
    <property type="molecule type" value="Transcribed_RNA"/>
</dbReference>
<dbReference type="AlphaFoldDB" id="A0A2M4CCP9"/>
<organism evidence="1">
    <name type="scientific">Anopheles marajoara</name>
    <dbReference type="NCBI Taxonomy" id="58244"/>
    <lineage>
        <taxon>Eukaryota</taxon>
        <taxon>Metazoa</taxon>
        <taxon>Ecdysozoa</taxon>
        <taxon>Arthropoda</taxon>
        <taxon>Hexapoda</taxon>
        <taxon>Insecta</taxon>
        <taxon>Pterygota</taxon>
        <taxon>Neoptera</taxon>
        <taxon>Endopterygota</taxon>
        <taxon>Diptera</taxon>
        <taxon>Nematocera</taxon>
        <taxon>Culicoidea</taxon>
        <taxon>Culicidae</taxon>
        <taxon>Anophelinae</taxon>
        <taxon>Anopheles</taxon>
    </lineage>
</organism>
<accession>A0A2M4CCP9</accession>